<keyword evidence="3" id="KW-1185">Reference proteome</keyword>
<dbReference type="GeneID" id="60320833"/>
<protein>
    <submittedName>
        <fullName evidence="2">Uncharacterized protein</fullName>
    </submittedName>
</protein>
<keyword evidence="1" id="KW-1133">Transmembrane helix</keyword>
<evidence type="ECO:0000313" key="2">
    <source>
        <dbReference type="EMBL" id="AXN53350.1"/>
    </source>
</evidence>
<accession>A0A346FCC5</accession>
<gene>
    <name evidence="2" type="primary">79</name>
    <name evidence="2" type="ORF">PBI_THONKO_79</name>
</gene>
<keyword evidence="1" id="KW-0472">Membrane</keyword>
<dbReference type="EMBL" id="MH632120">
    <property type="protein sequence ID" value="AXN53350.1"/>
    <property type="molecule type" value="Genomic_DNA"/>
</dbReference>
<dbReference type="Proteomes" id="UP000259812">
    <property type="component" value="Genome"/>
</dbReference>
<keyword evidence="1" id="KW-0812">Transmembrane</keyword>
<proteinExistence type="predicted"/>
<dbReference type="PROSITE" id="PS51257">
    <property type="entry name" value="PROKAR_LIPOPROTEIN"/>
    <property type="match status" value="1"/>
</dbReference>
<evidence type="ECO:0000256" key="1">
    <source>
        <dbReference type="SAM" id="Phobius"/>
    </source>
</evidence>
<dbReference type="KEGG" id="vg:60320833"/>
<dbReference type="RefSeq" id="YP_009949430.1">
    <property type="nucleotide sequence ID" value="NC_051580.1"/>
</dbReference>
<feature type="transmembrane region" description="Helical" evidence="1">
    <location>
        <begin position="15"/>
        <end position="39"/>
    </location>
</feature>
<reference evidence="3" key="1">
    <citation type="submission" date="2018-07" db="EMBL/GenBank/DDBJ databases">
        <authorList>
            <person name="Quirk P.G."/>
            <person name="Krulwich T.A."/>
        </authorList>
    </citation>
    <scope>NUCLEOTIDE SEQUENCE [LARGE SCALE GENOMIC DNA]</scope>
</reference>
<organism evidence="2 3">
    <name type="scientific">Mycobacterium phage Thonko</name>
    <dbReference type="NCBI Taxonomy" id="2282910"/>
    <lineage>
        <taxon>Viruses</taxon>
        <taxon>Duplodnaviria</taxon>
        <taxon>Heunggongvirae</taxon>
        <taxon>Uroviricota</taxon>
        <taxon>Caudoviricetes</taxon>
        <taxon>Bclasvirinae</taxon>
        <taxon>Thonkovirus</taxon>
        <taxon>Thonkovirus thonko</taxon>
    </lineage>
</organism>
<sequence>MIDVRLPDFDPRPHIIAAVILSCLAFGLALAALAVAIVVDLDGLGIGAP</sequence>
<evidence type="ECO:0000313" key="3">
    <source>
        <dbReference type="Proteomes" id="UP000259812"/>
    </source>
</evidence>
<name>A0A346FCC5_9CAUD</name>